<dbReference type="InterPro" id="IPR052698">
    <property type="entry name" value="MoCofactor_Util/Proc"/>
</dbReference>
<gene>
    <name evidence="3" type="ORF">E6C51_13410</name>
</gene>
<evidence type="ECO:0000313" key="4">
    <source>
        <dbReference type="Proteomes" id="UP000310754"/>
    </source>
</evidence>
<protein>
    <submittedName>
        <fullName evidence="3">XdhC family protein</fullName>
    </submittedName>
</protein>
<name>A0A4S3ZUJ1_9HYPH</name>
<feature type="domain" description="XdhC Rossmann" evidence="2">
    <location>
        <begin position="165"/>
        <end position="306"/>
    </location>
</feature>
<accession>A0A4S3ZUJ1</accession>
<dbReference type="Pfam" id="PF13478">
    <property type="entry name" value="XdhC_C"/>
    <property type="match status" value="1"/>
</dbReference>
<proteinExistence type="predicted"/>
<dbReference type="InterPro" id="IPR003777">
    <property type="entry name" value="XdhC_CoxI"/>
</dbReference>
<dbReference type="Pfam" id="PF02625">
    <property type="entry name" value="XdhC_CoxI"/>
    <property type="match status" value="1"/>
</dbReference>
<feature type="domain" description="XdhC- CoxI" evidence="1">
    <location>
        <begin position="30"/>
        <end position="96"/>
    </location>
</feature>
<sequence length="314" mass="34435">MDHEKCDMKHNQMQWDALTDYVLDYAIDCARKGNRYVIVTLVRIDGSSPRYPGAQMVVSEDGSFIGYLSGGCIERAIVAEALGALTSGQNRLVRYGEGSEYFDIQLPCGSGIDLYFDVSQPTETLISIDRGLQQRCPQIMTLHLPAFRSDIASVFTVHYRPRRQLIIAGSGPSAVQLARLAIISEFDVQLLSPDAMTREHAKSLGVEVIALVSTTKTYALAADARTAVVFMFHDHLWEDAFMPSALASPAYYIGAIGNEAAHVRRREALLKSGFSQENIERIHGPAGLFRGSKSARDIAISVLADIVKNQPSAP</sequence>
<evidence type="ECO:0000313" key="3">
    <source>
        <dbReference type="EMBL" id="THF49359.1"/>
    </source>
</evidence>
<dbReference type="PANTHER" id="PTHR30388">
    <property type="entry name" value="ALDEHYDE OXIDOREDUCTASE MOLYBDENUM COFACTOR ASSEMBLY PROTEIN"/>
    <property type="match status" value="1"/>
</dbReference>
<reference evidence="3 4" key="1">
    <citation type="submission" date="2019-04" db="EMBL/GenBank/DDBJ databases">
        <title>Rhizobium terrae sp. nov., isolated from a paddy soil.</title>
        <authorList>
            <person name="Lin S.-Y."/>
            <person name="Hameed A."/>
            <person name="Huang H.-I."/>
            <person name="Young C.-C."/>
        </authorList>
    </citation>
    <scope>NUCLEOTIDE SEQUENCE [LARGE SCALE GENOMIC DNA]</scope>
    <source>
        <strain evidence="3 4">CC-HIH110</strain>
    </source>
</reference>
<dbReference type="EMBL" id="SSOA01000006">
    <property type="protein sequence ID" value="THF49359.1"/>
    <property type="molecule type" value="Genomic_DNA"/>
</dbReference>
<evidence type="ECO:0000259" key="2">
    <source>
        <dbReference type="Pfam" id="PF13478"/>
    </source>
</evidence>
<dbReference type="Gene3D" id="3.40.50.720">
    <property type="entry name" value="NAD(P)-binding Rossmann-like Domain"/>
    <property type="match status" value="1"/>
</dbReference>
<organism evidence="3 4">
    <name type="scientific">Allorhizobium terrae</name>
    <dbReference type="NCBI Taxonomy" id="1848972"/>
    <lineage>
        <taxon>Bacteria</taxon>
        <taxon>Pseudomonadati</taxon>
        <taxon>Pseudomonadota</taxon>
        <taxon>Alphaproteobacteria</taxon>
        <taxon>Hyphomicrobiales</taxon>
        <taxon>Rhizobiaceae</taxon>
        <taxon>Rhizobium/Agrobacterium group</taxon>
        <taxon>Allorhizobium</taxon>
    </lineage>
</organism>
<dbReference type="Proteomes" id="UP000310754">
    <property type="component" value="Unassembled WGS sequence"/>
</dbReference>
<evidence type="ECO:0000259" key="1">
    <source>
        <dbReference type="Pfam" id="PF02625"/>
    </source>
</evidence>
<dbReference type="InterPro" id="IPR027051">
    <property type="entry name" value="XdhC_Rossmann_dom"/>
</dbReference>
<comment type="caution">
    <text evidence="3">The sequence shown here is derived from an EMBL/GenBank/DDBJ whole genome shotgun (WGS) entry which is preliminary data.</text>
</comment>
<dbReference type="PANTHER" id="PTHR30388:SF4">
    <property type="entry name" value="MOLYBDENUM COFACTOR INSERTION CHAPERONE PAOD"/>
    <property type="match status" value="1"/>
</dbReference>
<keyword evidence="4" id="KW-1185">Reference proteome</keyword>
<dbReference type="RefSeq" id="WP_190236326.1">
    <property type="nucleotide sequence ID" value="NZ_SSOA01000006.1"/>
</dbReference>
<dbReference type="AlphaFoldDB" id="A0A4S3ZUJ1"/>